<protein>
    <submittedName>
        <fullName evidence="1">Uncharacterized protein</fullName>
    </submittedName>
</protein>
<keyword evidence="2" id="KW-1185">Reference proteome</keyword>
<comment type="caution">
    <text evidence="1">The sequence shown here is derived from an EMBL/GenBank/DDBJ whole genome shotgun (WGS) entry which is preliminary data.</text>
</comment>
<dbReference type="EMBL" id="CM044704">
    <property type="protein sequence ID" value="KAI5667586.1"/>
    <property type="molecule type" value="Genomic_DNA"/>
</dbReference>
<dbReference type="Proteomes" id="UP001060085">
    <property type="component" value="Linkage Group LG04"/>
</dbReference>
<accession>A0ACC0B4L7</accession>
<gene>
    <name evidence="1" type="ORF">M9H77_17439</name>
</gene>
<evidence type="ECO:0000313" key="2">
    <source>
        <dbReference type="Proteomes" id="UP001060085"/>
    </source>
</evidence>
<name>A0ACC0B4L7_CATRO</name>
<organism evidence="1 2">
    <name type="scientific">Catharanthus roseus</name>
    <name type="common">Madagascar periwinkle</name>
    <name type="synonym">Vinca rosea</name>
    <dbReference type="NCBI Taxonomy" id="4058"/>
    <lineage>
        <taxon>Eukaryota</taxon>
        <taxon>Viridiplantae</taxon>
        <taxon>Streptophyta</taxon>
        <taxon>Embryophyta</taxon>
        <taxon>Tracheophyta</taxon>
        <taxon>Spermatophyta</taxon>
        <taxon>Magnoliopsida</taxon>
        <taxon>eudicotyledons</taxon>
        <taxon>Gunneridae</taxon>
        <taxon>Pentapetalae</taxon>
        <taxon>asterids</taxon>
        <taxon>lamiids</taxon>
        <taxon>Gentianales</taxon>
        <taxon>Apocynaceae</taxon>
        <taxon>Rauvolfioideae</taxon>
        <taxon>Vinceae</taxon>
        <taxon>Catharanthinae</taxon>
        <taxon>Catharanthus</taxon>
    </lineage>
</organism>
<sequence length="102" mass="11818">MVTFSPSQWVNRDRLALLKATPSHVRARFLRLLHSNCTRSLTQPTHVPSRSKNNEKERKWTKTDPSTKIQVPIARDYSQGYLELKKEEQSRTTNWGLIGAID</sequence>
<proteinExistence type="predicted"/>
<evidence type="ECO:0000313" key="1">
    <source>
        <dbReference type="EMBL" id="KAI5667586.1"/>
    </source>
</evidence>
<reference evidence="2" key="1">
    <citation type="journal article" date="2023" name="Nat. Plants">
        <title>Single-cell RNA sequencing provides a high-resolution roadmap for understanding the multicellular compartmentation of specialized metabolism.</title>
        <authorList>
            <person name="Sun S."/>
            <person name="Shen X."/>
            <person name="Li Y."/>
            <person name="Li Y."/>
            <person name="Wang S."/>
            <person name="Li R."/>
            <person name="Zhang H."/>
            <person name="Shen G."/>
            <person name="Guo B."/>
            <person name="Wei J."/>
            <person name="Xu J."/>
            <person name="St-Pierre B."/>
            <person name="Chen S."/>
            <person name="Sun C."/>
        </authorList>
    </citation>
    <scope>NUCLEOTIDE SEQUENCE [LARGE SCALE GENOMIC DNA]</scope>
</reference>